<dbReference type="EMBL" id="FSRJ01000001">
    <property type="protein sequence ID" value="SIN68527.1"/>
    <property type="molecule type" value="Genomic_DNA"/>
</dbReference>
<dbReference type="InterPro" id="IPR023158">
    <property type="entry name" value="YerB-like_sf"/>
</dbReference>
<protein>
    <recommendedName>
        <fullName evidence="6">DUF3048 domain-containing protein</fullName>
    </recommendedName>
</protein>
<dbReference type="InterPro" id="IPR035328">
    <property type="entry name" value="DUF3048_C"/>
</dbReference>
<dbReference type="AlphaFoldDB" id="A0A1N6DCS6"/>
<sequence length="349" mass="36754">MAAQAGSAPRRRGARTTALVAAALLLAGCQSPPRADPAPTEVVVRPSSDSAASTVSFAPLRGTPADAAALAHPSLAVKIDNHEEARPQIALNRTDIVFEELVEGGLTRYVAIWHSDVPDEVGPVRSIRPMDPDIASPFGGIIAYSGGQDQFVAMMMATPLLNIVFDYDETGLFFRADERPGPHDVILESAEAVSRNAALAPPPVQFAYGTADPLAAPALAAVPTSRVDLVFSEGRFPAWEWDAAASVWLRSQEGSPDTEASGERVRATNIVTMRVAIDWRYGEVPKTVMIGSGEAWVSAGGRTAHGTWTKDAAGAPIILTADDGSPLRLAPGNTWVELVPSEGSATFTP</sequence>
<dbReference type="InterPro" id="IPR021416">
    <property type="entry name" value="DUF3048_N"/>
</dbReference>
<feature type="chain" id="PRO_5009935443" description="DUF3048 domain-containing protein" evidence="1">
    <location>
        <begin position="36"/>
        <end position="349"/>
    </location>
</feature>
<proteinExistence type="predicted"/>
<evidence type="ECO:0000256" key="1">
    <source>
        <dbReference type="SAM" id="SignalP"/>
    </source>
</evidence>
<feature type="domain" description="DUF3048" evidence="2">
    <location>
        <begin position="66"/>
        <end position="190"/>
    </location>
</feature>
<dbReference type="RefSeq" id="WP_084183474.1">
    <property type="nucleotide sequence ID" value="NZ_FSRJ01000001.1"/>
</dbReference>
<dbReference type="Gene3D" id="3.50.90.10">
    <property type="entry name" value="YerB-like"/>
    <property type="match status" value="1"/>
</dbReference>
<reference evidence="5" key="1">
    <citation type="submission" date="2016-11" db="EMBL/GenBank/DDBJ databases">
        <authorList>
            <person name="Varghese N."/>
            <person name="Submissions S."/>
        </authorList>
    </citation>
    <scope>NUCLEOTIDE SEQUENCE [LARGE SCALE GENOMIC DNA]</scope>
    <source>
        <strain evidence="5">DSM 8595</strain>
    </source>
</reference>
<feature type="domain" description="DUF3048" evidence="3">
    <location>
        <begin position="228"/>
        <end position="336"/>
    </location>
</feature>
<dbReference type="OrthoDB" id="9779102at2"/>
<dbReference type="Proteomes" id="UP000184699">
    <property type="component" value="Unassembled WGS sequence"/>
</dbReference>
<gene>
    <name evidence="4" type="ORF">SAMN05443544_0023</name>
</gene>
<dbReference type="Pfam" id="PF11258">
    <property type="entry name" value="DUF3048"/>
    <property type="match status" value="1"/>
</dbReference>
<organism evidence="4 5">
    <name type="scientific">Agromyces cerinus subsp. cerinus</name>
    <dbReference type="NCBI Taxonomy" id="232089"/>
    <lineage>
        <taxon>Bacteria</taxon>
        <taxon>Bacillati</taxon>
        <taxon>Actinomycetota</taxon>
        <taxon>Actinomycetes</taxon>
        <taxon>Micrococcales</taxon>
        <taxon>Microbacteriaceae</taxon>
        <taxon>Agromyces</taxon>
    </lineage>
</organism>
<evidence type="ECO:0008006" key="6">
    <source>
        <dbReference type="Google" id="ProtNLM"/>
    </source>
</evidence>
<evidence type="ECO:0000313" key="4">
    <source>
        <dbReference type="EMBL" id="SIN68527.1"/>
    </source>
</evidence>
<accession>A0A1N6DCS6</accession>
<dbReference type="STRING" id="232089.SAMN05443544_0023"/>
<dbReference type="SUPFAM" id="SSF159774">
    <property type="entry name" value="YerB-like"/>
    <property type="match status" value="1"/>
</dbReference>
<evidence type="ECO:0000259" key="2">
    <source>
        <dbReference type="Pfam" id="PF11258"/>
    </source>
</evidence>
<evidence type="ECO:0000259" key="3">
    <source>
        <dbReference type="Pfam" id="PF17479"/>
    </source>
</evidence>
<dbReference type="Pfam" id="PF17479">
    <property type="entry name" value="DUF3048_C"/>
    <property type="match status" value="1"/>
</dbReference>
<evidence type="ECO:0000313" key="5">
    <source>
        <dbReference type="Proteomes" id="UP000184699"/>
    </source>
</evidence>
<keyword evidence="1" id="KW-0732">Signal</keyword>
<feature type="signal peptide" evidence="1">
    <location>
        <begin position="1"/>
        <end position="35"/>
    </location>
</feature>
<keyword evidence="5" id="KW-1185">Reference proteome</keyword>
<name>A0A1N6DCS6_9MICO</name>